<evidence type="ECO:0000313" key="10">
    <source>
        <dbReference type="Proteomes" id="UP001595752"/>
    </source>
</evidence>
<dbReference type="EMBL" id="JBHRZT010000020">
    <property type="protein sequence ID" value="MFC3883086.1"/>
    <property type="molecule type" value="Genomic_DNA"/>
</dbReference>
<evidence type="ECO:0000256" key="2">
    <source>
        <dbReference type="ARBA" id="ARBA00022618"/>
    </source>
</evidence>
<dbReference type="Pfam" id="PF03775">
    <property type="entry name" value="MinC_C"/>
    <property type="match status" value="1"/>
</dbReference>
<evidence type="ECO:0000256" key="6">
    <source>
        <dbReference type="HAMAP-Rule" id="MF_00267"/>
    </source>
</evidence>
<evidence type="ECO:0000256" key="3">
    <source>
        <dbReference type="ARBA" id="ARBA00023210"/>
    </source>
</evidence>
<proteinExistence type="inferred from homology"/>
<evidence type="ECO:0000259" key="8">
    <source>
        <dbReference type="Pfam" id="PF22642"/>
    </source>
</evidence>
<dbReference type="InterPro" id="IPR013033">
    <property type="entry name" value="MinC"/>
</dbReference>
<dbReference type="SUPFAM" id="SSF63848">
    <property type="entry name" value="Cell-division inhibitor MinC, C-terminal domain"/>
    <property type="match status" value="1"/>
</dbReference>
<dbReference type="InterPro" id="IPR005526">
    <property type="entry name" value="Septum_form_inhib_MinC_C"/>
</dbReference>
<dbReference type="RefSeq" id="WP_377913141.1">
    <property type="nucleotide sequence ID" value="NZ_JBHRZT010000020.1"/>
</dbReference>
<keyword evidence="3 6" id="KW-0717">Septation</keyword>
<accession>A0ABV8B1K7</accession>
<comment type="subunit">
    <text evidence="5 6">Interacts with MinD and FtsZ.</text>
</comment>
<organism evidence="9 10">
    <name type="scientific">Bacillus songklensis</name>
    <dbReference type="NCBI Taxonomy" id="1069116"/>
    <lineage>
        <taxon>Bacteria</taxon>
        <taxon>Bacillati</taxon>
        <taxon>Bacillota</taxon>
        <taxon>Bacilli</taxon>
        <taxon>Bacillales</taxon>
        <taxon>Bacillaceae</taxon>
        <taxon>Bacillus</taxon>
    </lineage>
</organism>
<dbReference type="Gene3D" id="3.30.160.540">
    <property type="match status" value="1"/>
</dbReference>
<feature type="domain" description="Septum formation inhibitor MinC C-terminal" evidence="7">
    <location>
        <begin position="107"/>
        <end position="207"/>
    </location>
</feature>
<dbReference type="InterPro" id="IPR036145">
    <property type="entry name" value="MinC_C_sf"/>
</dbReference>
<evidence type="ECO:0000256" key="1">
    <source>
        <dbReference type="ARBA" id="ARBA00006291"/>
    </source>
</evidence>
<comment type="similarity">
    <text evidence="1 6">Belongs to the MinC family.</text>
</comment>
<evidence type="ECO:0000256" key="5">
    <source>
        <dbReference type="ARBA" id="ARBA00046874"/>
    </source>
</evidence>
<dbReference type="PANTHER" id="PTHR34108:SF1">
    <property type="entry name" value="SEPTUM SITE-DETERMINING PROTEIN MINC"/>
    <property type="match status" value="1"/>
</dbReference>
<name>A0ABV8B1K7_9BACI</name>
<dbReference type="Proteomes" id="UP001595752">
    <property type="component" value="Unassembled WGS sequence"/>
</dbReference>
<evidence type="ECO:0000259" key="7">
    <source>
        <dbReference type="Pfam" id="PF03775"/>
    </source>
</evidence>
<protein>
    <recommendedName>
        <fullName evidence="6">Probable septum site-determining protein MinC</fullName>
    </recommendedName>
</protein>
<gene>
    <name evidence="6 9" type="primary">minC</name>
    <name evidence="9" type="ORF">ACFOU2_05985</name>
</gene>
<dbReference type="InterPro" id="IPR016098">
    <property type="entry name" value="CAP/MinC_C"/>
</dbReference>
<comment type="function">
    <text evidence="6">Cell division inhibitor that blocks the formation of polar Z ring septums. Rapidly oscillates between the poles of the cell to destabilize FtsZ filaments that have formed before they mature into polar Z rings. Prevents FtsZ polymerization.</text>
</comment>
<dbReference type="NCBIfam" id="TIGR01222">
    <property type="entry name" value="minC"/>
    <property type="match status" value="1"/>
</dbReference>
<evidence type="ECO:0000256" key="4">
    <source>
        <dbReference type="ARBA" id="ARBA00023306"/>
    </source>
</evidence>
<evidence type="ECO:0000313" key="9">
    <source>
        <dbReference type="EMBL" id="MFC3883086.1"/>
    </source>
</evidence>
<keyword evidence="10" id="KW-1185">Reference proteome</keyword>
<dbReference type="HAMAP" id="MF_00267">
    <property type="entry name" value="MinC"/>
    <property type="match status" value="1"/>
</dbReference>
<dbReference type="InterPro" id="IPR055219">
    <property type="entry name" value="MinC_N_1"/>
</dbReference>
<reference evidence="10" key="1">
    <citation type="journal article" date="2019" name="Int. J. Syst. Evol. Microbiol.">
        <title>The Global Catalogue of Microorganisms (GCM) 10K type strain sequencing project: providing services to taxonomists for standard genome sequencing and annotation.</title>
        <authorList>
            <consortium name="The Broad Institute Genomics Platform"/>
            <consortium name="The Broad Institute Genome Sequencing Center for Infectious Disease"/>
            <person name="Wu L."/>
            <person name="Ma J."/>
        </authorList>
    </citation>
    <scope>NUCLEOTIDE SEQUENCE [LARGE SCALE GENOMIC DNA]</scope>
    <source>
        <strain evidence="10">CCUG 61889</strain>
    </source>
</reference>
<keyword evidence="2 6" id="KW-0132">Cell division</keyword>
<sequence length="227" mass="25399">MNRQKQQNVIIKGTKDGLTLHLDDTCSFQELLSELEVKLSTNQYGDDQQLVAVQLKVGNRYLTFEQEEQLKEVIRRKKDLVVETIDCNVVSKEEALRLKEENELLSVARIVRSGQVLQVKGDLLLIGDVNPGGTVIAGGNIFILGALRGIAHAGCEGNAQAVIGASVMDNAQLRINDIVLHQTEVDRHNEELPMQCAYLDENGQLVLERVQSMPHLRPNLTRLERRN</sequence>
<dbReference type="Pfam" id="PF22642">
    <property type="entry name" value="MinC_N_1"/>
    <property type="match status" value="1"/>
</dbReference>
<keyword evidence="4 6" id="KW-0131">Cell cycle</keyword>
<feature type="domain" description="Septum site-determining protein MinC N-terminal" evidence="8">
    <location>
        <begin position="9"/>
        <end position="85"/>
    </location>
</feature>
<dbReference type="Gene3D" id="2.160.20.70">
    <property type="match status" value="1"/>
</dbReference>
<dbReference type="PANTHER" id="PTHR34108">
    <property type="entry name" value="SEPTUM SITE-DETERMINING PROTEIN MINC"/>
    <property type="match status" value="1"/>
</dbReference>
<comment type="caution">
    <text evidence="9">The sequence shown here is derived from an EMBL/GenBank/DDBJ whole genome shotgun (WGS) entry which is preliminary data.</text>
</comment>